<dbReference type="GO" id="GO:0009002">
    <property type="term" value="F:serine-type D-Ala-D-Ala carboxypeptidase activity"/>
    <property type="evidence" value="ECO:0007669"/>
    <property type="project" value="UniProtKB-EC"/>
</dbReference>
<evidence type="ECO:0000256" key="4">
    <source>
        <dbReference type="ARBA" id="ARBA00022679"/>
    </source>
</evidence>
<dbReference type="SUPFAM" id="SSF56601">
    <property type="entry name" value="beta-lactamase/transpeptidase-like"/>
    <property type="match status" value="1"/>
</dbReference>
<feature type="compositionally biased region" description="Basic and acidic residues" evidence="9">
    <location>
        <begin position="845"/>
        <end position="855"/>
    </location>
</feature>
<dbReference type="InterPro" id="IPR001460">
    <property type="entry name" value="PCN-bd_Tpept"/>
</dbReference>
<dbReference type="Proteomes" id="UP001142462">
    <property type="component" value="Unassembled WGS sequence"/>
</dbReference>
<evidence type="ECO:0000256" key="3">
    <source>
        <dbReference type="ARBA" id="ARBA00022676"/>
    </source>
</evidence>
<feature type="region of interest" description="Disordered" evidence="9">
    <location>
        <begin position="836"/>
        <end position="855"/>
    </location>
</feature>
<dbReference type="CDD" id="cd06577">
    <property type="entry name" value="PASTA_pknB"/>
    <property type="match status" value="2"/>
</dbReference>
<dbReference type="GO" id="GO:0008955">
    <property type="term" value="F:peptidoglycan glycosyltransferase activity"/>
    <property type="evidence" value="ECO:0007669"/>
    <property type="project" value="UniProtKB-EC"/>
</dbReference>
<comment type="caution">
    <text evidence="11">The sequence shown here is derived from an EMBL/GenBank/DDBJ whole genome shotgun (WGS) entry which is preliminary data.</text>
</comment>
<dbReference type="InterPro" id="IPR023346">
    <property type="entry name" value="Lysozyme-like_dom_sf"/>
</dbReference>
<dbReference type="InterPro" id="IPR001264">
    <property type="entry name" value="Glyco_trans_51"/>
</dbReference>
<dbReference type="Pfam" id="PF00905">
    <property type="entry name" value="Transpeptidase"/>
    <property type="match status" value="1"/>
</dbReference>
<keyword evidence="2" id="KW-0645">Protease</keyword>
<dbReference type="AlphaFoldDB" id="A0A9W6H479"/>
<dbReference type="PANTHER" id="PTHR32282:SF33">
    <property type="entry name" value="PEPTIDOGLYCAN GLYCOSYLTRANSFERASE"/>
    <property type="match status" value="1"/>
</dbReference>
<sequence>MLGLVGLSAIAGVLVTATVTPAIAVAGSAASSAITMFDKLPAYLEVDTPMLPTTIYAKGNDGKDFVLTSFYDQNRIPVAYDEVSQTMYDALLSSEDPRYYEHGGIDLIGTTRALLNNFQGGDTQGGSSISQQYVKNVLIQKCEQEAPFNSQEQLDCYNDAITATGVEGYERKLQEMRYAISIEQEYSKDDILIGYLNIANFGGQTYGIEAAAQYYFNTTAAKLTLNQAATLAGMVQNPNRYRIDLPEGSYTDKEGVARNSAEDGYKSTRDRRDYVLWRLLQDGKITQEQYDTTLEEPIEPNINPRETGCSAAGGSAYFCKYVQQTILTDPAFGETDEERWETLRRGGLKVYTTLDFNIQMPAEAAMKATAASHIDGIEFGAAAVTVEPSTGRILAMAQNTNFSEDEKVVSTQPGYSSLVYAADSAHGSANGFPVGSTYKLFTLIDWLEKGRSINEVLNGNNRVFQYKCDGVQQYNTSKIGNFANGNGYTGTVTRFTRDSLNSGFLAMAEQLDVCEINRVAERFGVTLGNGGSVTDENVLYDVLGSKAIAPIDMASAYATIANNGVRCEPHAIDRITDIDDKEVPVPETGCEPVIEPNIAATAAEALKSVMNGGTGAAANPGDGTELIGKTGTHENVSTMMIESSTAATTAVWVGNTRGLTDLRTIWSNGINGNNVRYELARPIQAAANAHYPGGAFPTPDPNLTRRVLVDLPDVTGKSIDEATSILRGAGFGVTVGETVPGDQPEGTIQRQDPGAGQAAGGTNVTIFPSDGKASSVPDVSGMSVQAAFAAITGAGFDNVERGSCSENSDAGSGKVTGTDPEAGTVADPNTVIRVNYEAKSCGGGGDDKKNDKDDD</sequence>
<evidence type="ECO:0000256" key="9">
    <source>
        <dbReference type="SAM" id="MobiDB-lite"/>
    </source>
</evidence>
<dbReference type="InterPro" id="IPR005543">
    <property type="entry name" value="PASTA_dom"/>
</dbReference>
<keyword evidence="1 11" id="KW-0121">Carboxypeptidase</keyword>
<proteinExistence type="predicted"/>
<dbReference type="GO" id="GO:0006508">
    <property type="term" value="P:proteolysis"/>
    <property type="evidence" value="ECO:0007669"/>
    <property type="project" value="UniProtKB-KW"/>
</dbReference>
<dbReference type="Pfam" id="PF03793">
    <property type="entry name" value="PASTA"/>
    <property type="match status" value="2"/>
</dbReference>
<dbReference type="EMBL" id="BSEJ01000011">
    <property type="protein sequence ID" value="GLJ62235.1"/>
    <property type="molecule type" value="Genomic_DNA"/>
</dbReference>
<dbReference type="Gene3D" id="3.30.10.20">
    <property type="match status" value="2"/>
</dbReference>
<dbReference type="InterPro" id="IPR036950">
    <property type="entry name" value="PBP_transglycosylase"/>
</dbReference>
<dbReference type="GO" id="GO:0008658">
    <property type="term" value="F:penicillin binding"/>
    <property type="evidence" value="ECO:0007669"/>
    <property type="project" value="InterPro"/>
</dbReference>
<keyword evidence="5" id="KW-0378">Hydrolase</keyword>
<keyword evidence="12" id="KW-1185">Reference proteome</keyword>
<dbReference type="InterPro" id="IPR012338">
    <property type="entry name" value="Beta-lactam/transpept-like"/>
</dbReference>
<name>A0A9W6H479_9MICO</name>
<evidence type="ECO:0000259" key="10">
    <source>
        <dbReference type="PROSITE" id="PS51178"/>
    </source>
</evidence>
<evidence type="ECO:0000256" key="7">
    <source>
        <dbReference type="ARBA" id="ARBA00034000"/>
    </source>
</evidence>
<evidence type="ECO:0000313" key="11">
    <source>
        <dbReference type="EMBL" id="GLJ62235.1"/>
    </source>
</evidence>
<comment type="catalytic activity">
    <reaction evidence="8">
        <text>[GlcNAc-(1-&gt;4)-Mur2Ac(oyl-L-Ala-gamma-D-Glu-L-Lys-D-Ala-D-Ala)](n)-di-trans,octa-cis-undecaprenyl diphosphate + beta-D-GlcNAc-(1-&gt;4)-Mur2Ac(oyl-L-Ala-gamma-D-Glu-L-Lys-D-Ala-D-Ala)-di-trans,octa-cis-undecaprenyl diphosphate = [GlcNAc-(1-&gt;4)-Mur2Ac(oyl-L-Ala-gamma-D-Glu-L-Lys-D-Ala-D-Ala)](n+1)-di-trans,octa-cis-undecaprenyl diphosphate + di-trans,octa-cis-undecaprenyl diphosphate + H(+)</text>
        <dbReference type="Rhea" id="RHEA:23708"/>
        <dbReference type="Rhea" id="RHEA-COMP:9602"/>
        <dbReference type="Rhea" id="RHEA-COMP:9603"/>
        <dbReference type="ChEBI" id="CHEBI:15378"/>
        <dbReference type="ChEBI" id="CHEBI:58405"/>
        <dbReference type="ChEBI" id="CHEBI:60033"/>
        <dbReference type="ChEBI" id="CHEBI:78435"/>
        <dbReference type="EC" id="2.4.99.28"/>
    </reaction>
</comment>
<dbReference type="PROSITE" id="PS51178">
    <property type="entry name" value="PASTA"/>
    <property type="match status" value="2"/>
</dbReference>
<keyword evidence="3" id="KW-0328">Glycosyltransferase</keyword>
<evidence type="ECO:0000256" key="2">
    <source>
        <dbReference type="ARBA" id="ARBA00022670"/>
    </source>
</evidence>
<keyword evidence="6" id="KW-0511">Multifunctional enzyme</keyword>
<protein>
    <submittedName>
        <fullName evidence="11">Carboxypeptidase</fullName>
    </submittedName>
</protein>
<dbReference type="Gene3D" id="1.10.3810.10">
    <property type="entry name" value="Biosynthetic peptidoglycan transglycosylase-like"/>
    <property type="match status" value="1"/>
</dbReference>
<comment type="catalytic activity">
    <reaction evidence="7">
        <text>Preferential cleavage: (Ac)2-L-Lys-D-Ala-|-D-Ala. Also transpeptidation of peptidyl-alanyl moieties that are N-acyl substituents of D-alanine.</text>
        <dbReference type="EC" id="3.4.16.4"/>
    </reaction>
</comment>
<dbReference type="PANTHER" id="PTHR32282">
    <property type="entry name" value="BINDING PROTEIN TRANSPEPTIDASE, PUTATIVE-RELATED"/>
    <property type="match status" value="1"/>
</dbReference>
<reference evidence="11" key="1">
    <citation type="journal article" date="2014" name="Int. J. Syst. Evol. Microbiol.">
        <title>Complete genome sequence of Corynebacterium casei LMG S-19264T (=DSM 44701T), isolated from a smear-ripened cheese.</title>
        <authorList>
            <consortium name="US DOE Joint Genome Institute (JGI-PGF)"/>
            <person name="Walter F."/>
            <person name="Albersmeier A."/>
            <person name="Kalinowski J."/>
            <person name="Ruckert C."/>
        </authorList>
    </citation>
    <scope>NUCLEOTIDE SEQUENCE</scope>
    <source>
        <strain evidence="11">VKM Ac-1020</strain>
    </source>
</reference>
<dbReference type="GO" id="GO:0009252">
    <property type="term" value="P:peptidoglycan biosynthetic process"/>
    <property type="evidence" value="ECO:0007669"/>
    <property type="project" value="TreeGrafter"/>
</dbReference>
<evidence type="ECO:0000256" key="1">
    <source>
        <dbReference type="ARBA" id="ARBA00022645"/>
    </source>
</evidence>
<reference evidence="11" key="2">
    <citation type="submission" date="2023-01" db="EMBL/GenBank/DDBJ databases">
        <authorList>
            <person name="Sun Q."/>
            <person name="Evtushenko L."/>
        </authorList>
    </citation>
    <scope>NUCLEOTIDE SEQUENCE</scope>
    <source>
        <strain evidence="11">VKM Ac-1020</strain>
    </source>
</reference>
<dbReference type="SUPFAM" id="SSF53955">
    <property type="entry name" value="Lysozyme-like"/>
    <property type="match status" value="1"/>
</dbReference>
<evidence type="ECO:0000256" key="8">
    <source>
        <dbReference type="ARBA" id="ARBA00049902"/>
    </source>
</evidence>
<accession>A0A9W6H479</accession>
<organism evidence="11 12">
    <name type="scientific">Microbacterium barkeri</name>
    <dbReference type="NCBI Taxonomy" id="33917"/>
    <lineage>
        <taxon>Bacteria</taxon>
        <taxon>Bacillati</taxon>
        <taxon>Actinomycetota</taxon>
        <taxon>Actinomycetes</taxon>
        <taxon>Micrococcales</taxon>
        <taxon>Microbacteriaceae</taxon>
        <taxon>Microbacterium</taxon>
    </lineage>
</organism>
<dbReference type="Pfam" id="PF00912">
    <property type="entry name" value="Transgly"/>
    <property type="match status" value="1"/>
</dbReference>
<dbReference type="GO" id="GO:0030288">
    <property type="term" value="C:outer membrane-bounded periplasmic space"/>
    <property type="evidence" value="ECO:0007669"/>
    <property type="project" value="TreeGrafter"/>
</dbReference>
<keyword evidence="4" id="KW-0808">Transferase</keyword>
<dbReference type="InterPro" id="IPR050396">
    <property type="entry name" value="Glycosyltr_51/Transpeptidase"/>
</dbReference>
<feature type="region of interest" description="Disordered" evidence="9">
    <location>
        <begin position="802"/>
        <end position="831"/>
    </location>
</feature>
<dbReference type="SMART" id="SM00740">
    <property type="entry name" value="PASTA"/>
    <property type="match status" value="2"/>
</dbReference>
<evidence type="ECO:0000256" key="5">
    <source>
        <dbReference type="ARBA" id="ARBA00022801"/>
    </source>
</evidence>
<evidence type="ECO:0000313" key="12">
    <source>
        <dbReference type="Proteomes" id="UP001142462"/>
    </source>
</evidence>
<dbReference type="Gene3D" id="3.40.710.10">
    <property type="entry name" value="DD-peptidase/beta-lactamase superfamily"/>
    <property type="match status" value="1"/>
</dbReference>
<evidence type="ECO:0000256" key="6">
    <source>
        <dbReference type="ARBA" id="ARBA00023268"/>
    </source>
</evidence>
<gene>
    <name evidence="11" type="ORF">GCM10017576_23650</name>
</gene>
<feature type="domain" description="PASTA" evidence="10">
    <location>
        <begin position="772"/>
        <end position="838"/>
    </location>
</feature>
<feature type="domain" description="PASTA" evidence="10">
    <location>
        <begin position="698"/>
        <end position="770"/>
    </location>
</feature>